<evidence type="ECO:0000313" key="2">
    <source>
        <dbReference type="Proteomes" id="UP001590951"/>
    </source>
</evidence>
<reference evidence="1 2" key="1">
    <citation type="submission" date="2024-09" db="EMBL/GenBank/DDBJ databases">
        <title>Rethinking Asexuality: The Enigmatic Case of Functional Sexual Genes in Lepraria (Stereocaulaceae).</title>
        <authorList>
            <person name="Doellman M."/>
            <person name="Sun Y."/>
            <person name="Barcenas-Pena A."/>
            <person name="Lumbsch H.T."/>
            <person name="Grewe F."/>
        </authorList>
    </citation>
    <scope>NUCLEOTIDE SEQUENCE [LARGE SCALE GENOMIC DNA]</scope>
    <source>
        <strain evidence="1 2">Grewe 0041</strain>
    </source>
</reference>
<proteinExistence type="predicted"/>
<evidence type="ECO:0000313" key="1">
    <source>
        <dbReference type="EMBL" id="KAL2055497.1"/>
    </source>
</evidence>
<accession>A0ABR4BCA8</accession>
<dbReference type="EMBL" id="JBHFEH010000011">
    <property type="protein sequence ID" value="KAL2055497.1"/>
    <property type="molecule type" value="Genomic_DNA"/>
</dbReference>
<keyword evidence="2" id="KW-1185">Reference proteome</keyword>
<dbReference type="Proteomes" id="UP001590951">
    <property type="component" value="Unassembled WGS sequence"/>
</dbReference>
<protein>
    <submittedName>
        <fullName evidence="1">Uncharacterized protein</fullName>
    </submittedName>
</protein>
<organism evidence="1 2">
    <name type="scientific">Lepraria finkii</name>
    <dbReference type="NCBI Taxonomy" id="1340010"/>
    <lineage>
        <taxon>Eukaryota</taxon>
        <taxon>Fungi</taxon>
        <taxon>Dikarya</taxon>
        <taxon>Ascomycota</taxon>
        <taxon>Pezizomycotina</taxon>
        <taxon>Lecanoromycetes</taxon>
        <taxon>OSLEUM clade</taxon>
        <taxon>Lecanoromycetidae</taxon>
        <taxon>Lecanorales</taxon>
        <taxon>Lecanorineae</taxon>
        <taxon>Stereocaulaceae</taxon>
        <taxon>Lepraria</taxon>
    </lineage>
</organism>
<comment type="caution">
    <text evidence="1">The sequence shown here is derived from an EMBL/GenBank/DDBJ whole genome shotgun (WGS) entry which is preliminary data.</text>
</comment>
<name>A0ABR4BCA8_9LECA</name>
<dbReference type="Gene3D" id="3.30.559.10">
    <property type="entry name" value="Chloramphenicol acetyltransferase-like domain"/>
    <property type="match status" value="1"/>
</dbReference>
<sequence>MVVPLHQASSFYSISLSQTMPITVRNRLRVRPSSHTGESTQPKTIPLSILDAAVLNYSTSGCIWVYLGSQTEESVHRLVGLSLPKTPDAYPQWTDHLCFASYDLNIGHTHRQGRLELEFGGQEDQGVEVILAKTDCLTEAMIPSNESRNGRFWDATEVDYQNILDMSTLFAPDKLKPFPTDGLAIAIGLPHPLADAQILLHFAHSWAATNLTFSSSGPLPTLTPVFNPSLLDNAAAGDKDAFTPNHSILEKVAPLPLHRYDHWASGGPSCPEYALPAAKIPYELSRLSEKETARGPRIAWESWDLAAKVAHVNFFFAGEEAHAIYERAAGKAGVRISHLDALPALTWGGVDSCEE</sequence>
<gene>
    <name evidence="1" type="ORF">ABVK25_004305</name>
</gene>
<dbReference type="InterPro" id="IPR023213">
    <property type="entry name" value="CAT-like_dom_sf"/>
</dbReference>